<comment type="caution">
    <text evidence="1">The sequence shown here is derived from an EMBL/GenBank/DDBJ whole genome shotgun (WGS) entry which is preliminary data.</text>
</comment>
<proteinExistence type="predicted"/>
<evidence type="ECO:0000313" key="1">
    <source>
        <dbReference type="EMBL" id="KAJ9067482.1"/>
    </source>
</evidence>
<keyword evidence="1" id="KW-0808">Transferase</keyword>
<sequence length="165" mass="18233">MNHIITCQKSRVGQLAISRYFPSGDFPDKAIRYGNHVSHTALMILDLQKVLWDRRAVLGILEATGVPTPRRLVVSRDGGPSLGRQKQAKLPTKARQHLESLHINQELKIIDQDTIEVNGKRLTKPLSRNQLAVKIITSTSTIHPLLGTGLGGYSAKWPTSLVSLT</sequence>
<organism evidence="1 2">
    <name type="scientific">Entomophthora muscae</name>
    <dbReference type="NCBI Taxonomy" id="34485"/>
    <lineage>
        <taxon>Eukaryota</taxon>
        <taxon>Fungi</taxon>
        <taxon>Fungi incertae sedis</taxon>
        <taxon>Zoopagomycota</taxon>
        <taxon>Entomophthoromycotina</taxon>
        <taxon>Entomophthoromycetes</taxon>
        <taxon>Entomophthorales</taxon>
        <taxon>Entomophthoraceae</taxon>
        <taxon>Entomophthora</taxon>
    </lineage>
</organism>
<reference evidence="1" key="1">
    <citation type="submission" date="2022-04" db="EMBL/GenBank/DDBJ databases">
        <title>Genome of the entomopathogenic fungus Entomophthora muscae.</title>
        <authorList>
            <person name="Elya C."/>
            <person name="Lovett B.R."/>
            <person name="Lee E."/>
            <person name="Macias A.M."/>
            <person name="Hajek A.E."/>
            <person name="De Bivort B.L."/>
            <person name="Kasson M.T."/>
            <person name="De Fine Licht H.H."/>
            <person name="Stajich J.E."/>
        </authorList>
    </citation>
    <scope>NUCLEOTIDE SEQUENCE</scope>
    <source>
        <strain evidence="1">Berkeley</strain>
    </source>
</reference>
<keyword evidence="2" id="KW-1185">Reference proteome</keyword>
<protein>
    <submittedName>
        <fullName evidence="1">Inositol hexakisphosphate and diphosphoinositol-pentakisphosphate kinase</fullName>
    </submittedName>
</protein>
<accession>A0ACC2SYX0</accession>
<evidence type="ECO:0000313" key="2">
    <source>
        <dbReference type="Proteomes" id="UP001165960"/>
    </source>
</evidence>
<keyword evidence="1" id="KW-0418">Kinase</keyword>
<name>A0ACC2SYX0_9FUNG</name>
<dbReference type="Proteomes" id="UP001165960">
    <property type="component" value="Unassembled WGS sequence"/>
</dbReference>
<gene>
    <name evidence="1" type="primary">VIP1_8</name>
    <name evidence="1" type="ORF">DSO57_1038724</name>
</gene>
<dbReference type="EMBL" id="QTSX02004073">
    <property type="protein sequence ID" value="KAJ9067482.1"/>
    <property type="molecule type" value="Genomic_DNA"/>
</dbReference>